<dbReference type="InterPro" id="IPR010033">
    <property type="entry name" value="HAD_SF_ppase_IIIC"/>
</dbReference>
<reference evidence="2 3" key="2">
    <citation type="submission" date="2015-09" db="EMBL/GenBank/DDBJ databases">
        <title>Heavy metals and arsenic resistance mechanisms in polyextremophilic archaea of the family Ferroplasmaceae.</title>
        <authorList>
            <person name="Bulaev A.G."/>
            <person name="Kanygina A.V."/>
        </authorList>
    </citation>
    <scope>NUCLEOTIDE SEQUENCE [LARGE SCALE GENOMIC DNA]</scope>
    <source>
        <strain evidence="2 3">VT</strain>
    </source>
</reference>
<dbReference type="GeneID" id="84221931"/>
<sequence length="172" mass="19781">MEGKPWLLAMDLDGTVWDNLNISGINPPYEKIDSEKIRGENTVVTIYKSAVEFMIWCKRHGAIITSLSWNKKEHAMEALEKFGIIDLFDYNATDYTPDKDKRLLDLINILKAKGINITPDRIVYIDDRDIHMDAIKKSVGDIIFINIWKTAKNYDEAKDVIKKKILGYETTA</sequence>
<dbReference type="Proteomes" id="UP000050320">
    <property type="component" value="Unassembled WGS sequence"/>
</dbReference>
<dbReference type="NCBIfam" id="TIGR01681">
    <property type="entry name" value="HAD-SF-IIIC"/>
    <property type="match status" value="1"/>
</dbReference>
<evidence type="ECO:0000313" key="2">
    <source>
        <dbReference type="EMBL" id="KQB36156.1"/>
    </source>
</evidence>
<comment type="caution">
    <text evidence="1">The sequence shown here is derived from an EMBL/GenBank/DDBJ whole genome shotgun (WGS) entry which is preliminary data.</text>
</comment>
<name>A0A0N8PQI8_9ARCH</name>
<dbReference type="InterPro" id="IPR036412">
    <property type="entry name" value="HAD-like_sf"/>
</dbReference>
<dbReference type="Proteomes" id="UP000050515">
    <property type="component" value="Unassembled WGS sequence"/>
</dbReference>
<dbReference type="RefSeq" id="WP_048101965.1">
    <property type="nucleotide sequence ID" value="NZ_JBBYJF010000001.1"/>
</dbReference>
<accession>A0A0N8PQI8</accession>
<dbReference type="InterPro" id="IPR023214">
    <property type="entry name" value="HAD_sf"/>
</dbReference>
<dbReference type="AlphaFoldDB" id="A0A0N8PQI8"/>
<dbReference type="SUPFAM" id="SSF56784">
    <property type="entry name" value="HAD-like"/>
    <property type="match status" value="1"/>
</dbReference>
<dbReference type="GO" id="GO:0016791">
    <property type="term" value="F:phosphatase activity"/>
    <property type="evidence" value="ECO:0007669"/>
    <property type="project" value="InterPro"/>
</dbReference>
<dbReference type="Gene3D" id="3.40.50.1000">
    <property type="entry name" value="HAD superfamily/HAD-like"/>
    <property type="match status" value="1"/>
</dbReference>
<gene>
    <name evidence="2" type="ORF">AOG54_02340</name>
    <name evidence="1" type="ORF">SE19_01940</name>
</gene>
<reference evidence="1 4" key="1">
    <citation type="submission" date="2015-09" db="EMBL/GenBank/DDBJ databases">
        <title>Draft genome sequence of Acidiplasma aeolicum DSM 18409.</title>
        <authorList>
            <person name="Hemp J."/>
        </authorList>
    </citation>
    <scope>NUCLEOTIDE SEQUENCE [LARGE SCALE GENOMIC DNA]</scope>
    <source>
        <strain evidence="1 4">V</strain>
    </source>
</reference>
<keyword evidence="3" id="KW-1185">Reference proteome</keyword>
<evidence type="ECO:0000313" key="4">
    <source>
        <dbReference type="Proteomes" id="UP000050515"/>
    </source>
</evidence>
<dbReference type="InterPro" id="IPR010036">
    <property type="entry name" value="MDP_1_eu_arc"/>
</dbReference>
<evidence type="ECO:0008006" key="5">
    <source>
        <dbReference type="Google" id="ProtNLM"/>
    </source>
</evidence>
<dbReference type="OrthoDB" id="27736at2157"/>
<evidence type="ECO:0000313" key="1">
    <source>
        <dbReference type="EMBL" id="KPV47245.1"/>
    </source>
</evidence>
<proteinExistence type="predicted"/>
<protein>
    <recommendedName>
        <fullName evidence="5">Magnesium-dependent phosphatase-1</fullName>
    </recommendedName>
</protein>
<dbReference type="EMBL" id="LKBG01000045">
    <property type="protein sequence ID" value="KQB36156.1"/>
    <property type="molecule type" value="Genomic_DNA"/>
</dbReference>
<dbReference type="PATRIC" id="fig|507754.4.peg.204"/>
<dbReference type="NCBIfam" id="TIGR01685">
    <property type="entry name" value="MDP-1"/>
    <property type="match status" value="1"/>
</dbReference>
<dbReference type="EMBL" id="LJCQ01000110">
    <property type="protein sequence ID" value="KPV47245.1"/>
    <property type="molecule type" value="Genomic_DNA"/>
</dbReference>
<organism evidence="1 4">
    <name type="scientific">Acidiplasma aeolicum</name>
    <dbReference type="NCBI Taxonomy" id="507754"/>
    <lineage>
        <taxon>Archaea</taxon>
        <taxon>Methanobacteriati</taxon>
        <taxon>Thermoplasmatota</taxon>
        <taxon>Thermoplasmata</taxon>
        <taxon>Thermoplasmatales</taxon>
        <taxon>Ferroplasmaceae</taxon>
        <taxon>Acidiplasma</taxon>
    </lineage>
</organism>
<evidence type="ECO:0000313" key="3">
    <source>
        <dbReference type="Proteomes" id="UP000050320"/>
    </source>
</evidence>